<organism evidence="2 3">
    <name type="scientific">Vitis vinifera</name>
    <name type="common">Grape</name>
    <dbReference type="NCBI Taxonomy" id="29760"/>
    <lineage>
        <taxon>Eukaryota</taxon>
        <taxon>Viridiplantae</taxon>
        <taxon>Streptophyta</taxon>
        <taxon>Embryophyta</taxon>
        <taxon>Tracheophyta</taxon>
        <taxon>Spermatophyta</taxon>
        <taxon>Magnoliopsida</taxon>
        <taxon>eudicotyledons</taxon>
        <taxon>Gunneridae</taxon>
        <taxon>Pentapetalae</taxon>
        <taxon>rosids</taxon>
        <taxon>Vitales</taxon>
        <taxon>Vitaceae</taxon>
        <taxon>Viteae</taxon>
        <taxon>Vitis</taxon>
    </lineage>
</organism>
<name>A0A438CNN6_VITVI</name>
<evidence type="ECO:0000313" key="2">
    <source>
        <dbReference type="EMBL" id="RVW24821.1"/>
    </source>
</evidence>
<protein>
    <recommendedName>
        <fullName evidence="1">Retrotransposon gag domain-containing protein</fullName>
    </recommendedName>
</protein>
<dbReference type="AlphaFoldDB" id="A0A438CNN6"/>
<dbReference type="InterPro" id="IPR005162">
    <property type="entry name" value="Retrotrans_gag_dom"/>
</dbReference>
<feature type="domain" description="Retrotransposon gag" evidence="1">
    <location>
        <begin position="271"/>
        <end position="357"/>
    </location>
</feature>
<dbReference type="EMBL" id="QGNW01002164">
    <property type="protein sequence ID" value="RVW24821.1"/>
    <property type="molecule type" value="Genomic_DNA"/>
</dbReference>
<accession>A0A438CNN6</accession>
<evidence type="ECO:0000259" key="1">
    <source>
        <dbReference type="Pfam" id="PF03732"/>
    </source>
</evidence>
<evidence type="ECO:0000313" key="3">
    <source>
        <dbReference type="Proteomes" id="UP000288805"/>
    </source>
</evidence>
<comment type="caution">
    <text evidence="2">The sequence shown here is derived from an EMBL/GenBank/DDBJ whole genome shotgun (WGS) entry which is preliminary data.</text>
</comment>
<dbReference type="Pfam" id="PF03732">
    <property type="entry name" value="Retrotrans_gag"/>
    <property type="match status" value="1"/>
</dbReference>
<proteinExistence type="predicted"/>
<sequence>MEERLWQLERRVLFRVGDLRRASGLREAKETGNAMLRRRRISRGAACEFSGGFLEDYLNSTKGCEDTTSGFGMGYFRLMFYYLSGSLCWRFEIEKEIKRAKPSSNNPPVAKCFHSDYLVPSAIDSDHHFSRLCVSPEDLTLIVSLPLFTFGSVRGRNSNKPRRTHRELWLGPNIGIRARLQWQPTKRGLKPWRLDSVAFKTEYNNLKTPSIGCPKFCFQPGKAPTITTMGEKDLSGHSEKRTTAADKFFLPKWQNWNFQNTLELIQQNGATGEANQWWQWLRRAYQEEDRVVTWELFEEELWARFGPTECEDFDEALSKVRQIGSLRDYQKEFERLGNWVHGWSQKALVGSFMGGLRSEISETIRMFKPKTLKEETSLARMKDEQLQRQRRISRPPLPIRTPLALPTTTKASPVKRLSWEEMQKRRAQGLCFNYDDKFTSGHRCKGPQLLLLEGNINDDSEGDTKEAETDLPSDPEISLHALIGGQPQRPCVLQPRLGLMTLWSSLTVALHITSSVTRWPLYYIYLWCPLLLSMYELQTANP</sequence>
<dbReference type="Proteomes" id="UP000288805">
    <property type="component" value="Unassembled WGS sequence"/>
</dbReference>
<gene>
    <name evidence="2" type="ORF">CK203_112252</name>
</gene>
<reference evidence="2 3" key="1">
    <citation type="journal article" date="2018" name="PLoS Genet.">
        <title>Population sequencing reveals clonal diversity and ancestral inbreeding in the grapevine cultivar Chardonnay.</title>
        <authorList>
            <person name="Roach M.J."/>
            <person name="Johnson D.L."/>
            <person name="Bohlmann J."/>
            <person name="van Vuuren H.J."/>
            <person name="Jones S.J."/>
            <person name="Pretorius I.S."/>
            <person name="Schmidt S.A."/>
            <person name="Borneman A.R."/>
        </authorList>
    </citation>
    <scope>NUCLEOTIDE SEQUENCE [LARGE SCALE GENOMIC DNA]</scope>
    <source>
        <strain evidence="3">cv. Chardonnay</strain>
        <tissue evidence="2">Leaf</tissue>
    </source>
</reference>